<dbReference type="GO" id="GO:0016798">
    <property type="term" value="F:hydrolase activity, acting on glycosyl bonds"/>
    <property type="evidence" value="ECO:0007669"/>
    <property type="project" value="UniProtKB-KW"/>
</dbReference>
<keyword evidence="2" id="KW-0808">Transferase</keyword>
<comment type="similarity">
    <text evidence="3">Belongs to the glycosyl hydrolase 130 family.</text>
</comment>
<evidence type="ECO:0000256" key="2">
    <source>
        <dbReference type="ARBA" id="ARBA00022679"/>
    </source>
</evidence>
<dbReference type="EMBL" id="NIOJ01000001">
    <property type="protein sequence ID" value="PNU01553.1"/>
    <property type="molecule type" value="Genomic_DNA"/>
</dbReference>
<dbReference type="InterPro" id="IPR007184">
    <property type="entry name" value="Mannoside_phosphorylase"/>
</dbReference>
<dbReference type="InterPro" id="IPR023296">
    <property type="entry name" value="Glyco_hydro_beta-prop_sf"/>
</dbReference>
<protein>
    <submittedName>
        <fullName evidence="4">Glycosidase</fullName>
    </submittedName>
</protein>
<evidence type="ECO:0000256" key="1">
    <source>
        <dbReference type="ARBA" id="ARBA00022676"/>
    </source>
</evidence>
<dbReference type="PANTHER" id="PTHR34106">
    <property type="entry name" value="GLYCOSIDASE"/>
    <property type="match status" value="1"/>
</dbReference>
<keyword evidence="4" id="KW-0378">Hydrolase</keyword>
<accession>A0A2K2FN66</accession>
<comment type="caution">
    <text evidence="4">The sequence shown here is derived from an EMBL/GenBank/DDBJ whole genome shotgun (WGS) entry which is preliminary data.</text>
</comment>
<dbReference type="AlphaFoldDB" id="A0A2K2FN66"/>
<proteinExistence type="inferred from homology"/>
<keyword evidence="5" id="KW-1185">Reference proteome</keyword>
<organism evidence="4 5">
    <name type="scientific">Clostridium thermosuccinogenes</name>
    <dbReference type="NCBI Taxonomy" id="84032"/>
    <lineage>
        <taxon>Bacteria</taxon>
        <taxon>Bacillati</taxon>
        <taxon>Bacillota</taxon>
        <taxon>Clostridia</taxon>
        <taxon>Eubacteriales</taxon>
        <taxon>Clostridiaceae</taxon>
        <taxon>Clostridium</taxon>
    </lineage>
</organism>
<dbReference type="Gene3D" id="2.115.10.20">
    <property type="entry name" value="Glycosyl hydrolase domain, family 43"/>
    <property type="match status" value="1"/>
</dbReference>
<dbReference type="PANTHER" id="PTHR34106:SF5">
    <property type="entry name" value="GLYCOSIDASE"/>
    <property type="match status" value="1"/>
</dbReference>
<dbReference type="GO" id="GO:0016757">
    <property type="term" value="F:glycosyltransferase activity"/>
    <property type="evidence" value="ECO:0007669"/>
    <property type="project" value="UniProtKB-KW"/>
</dbReference>
<evidence type="ECO:0000313" key="5">
    <source>
        <dbReference type="Proteomes" id="UP000236151"/>
    </source>
</evidence>
<gene>
    <name evidence="4" type="ORF">CDQ84_00660</name>
</gene>
<evidence type="ECO:0000313" key="4">
    <source>
        <dbReference type="EMBL" id="PNU01553.1"/>
    </source>
</evidence>
<dbReference type="Proteomes" id="UP000236151">
    <property type="component" value="Unassembled WGS sequence"/>
</dbReference>
<sequence length="340" mass="38969">MKLTKYKGNPILSPNPENDWESLCVLNPAVVLDDDNTFKMLYRAAGNDEEHYIYLGLATSKDGFTFTREFDHPVLEPDKNGADGGGVEDPRAIKLGDHYYITYASRPYFPGQYWLGDDKKKKPVHASAEPLFLMENKTCTHLAITKDFIHFKKLGRITDSRYDNRDVILFPEKVNGKYVLLSRPMEWVGPEYGTPVPSIWISYSDDLMEWDTHTLLAKPEQWWEDKKIGASTPPLRTEDGWLLLYHGVSEKDSMYRVGAMLLQLDNPSNIIARTTDFIMEPEFDFETNGYYNGCVFPTGNVIKDNILYVYYGAADRYICVATCEMDEPLSYLKSQALQVK</sequence>
<keyword evidence="1" id="KW-0328">Glycosyltransferase</keyword>
<dbReference type="RefSeq" id="WP_103079782.1">
    <property type="nucleotide sequence ID" value="NZ_CP021850.1"/>
</dbReference>
<dbReference type="PIRSF" id="PIRSF016202">
    <property type="entry name" value="PH1107"/>
    <property type="match status" value="1"/>
</dbReference>
<dbReference type="CDD" id="cd18614">
    <property type="entry name" value="GH130"/>
    <property type="match status" value="1"/>
</dbReference>
<dbReference type="KEGG" id="cthd:CDO33_16650"/>
<name>A0A2K2FN66_9CLOT</name>
<dbReference type="OrthoDB" id="9759709at2"/>
<evidence type="ECO:0000256" key="3">
    <source>
        <dbReference type="ARBA" id="ARBA00024356"/>
    </source>
</evidence>
<dbReference type="Pfam" id="PF04041">
    <property type="entry name" value="Glyco_hydro_130"/>
    <property type="match status" value="1"/>
</dbReference>
<reference evidence="4 5" key="1">
    <citation type="submission" date="2017-06" db="EMBL/GenBank/DDBJ databases">
        <title>Investigating the central metabolism of Clostridium thermosuccinogenes.</title>
        <authorList>
            <person name="Koendjbiharie J.G."/>
            <person name="van Kranenburg R."/>
        </authorList>
    </citation>
    <scope>NUCLEOTIDE SEQUENCE [LARGE SCALE GENOMIC DNA]</scope>
    <source>
        <strain evidence="4 5">DSM 5806</strain>
    </source>
</reference>
<dbReference type="SUPFAM" id="SSF75005">
    <property type="entry name" value="Arabinanase/levansucrase/invertase"/>
    <property type="match status" value="1"/>
</dbReference>
<keyword evidence="4" id="KW-0326">Glycosidase</keyword>